<dbReference type="OrthoDB" id="3292458at2"/>
<evidence type="ECO:0000256" key="8">
    <source>
        <dbReference type="SAM" id="Phobius"/>
    </source>
</evidence>
<evidence type="ECO:0000256" key="6">
    <source>
        <dbReference type="SAM" id="Coils"/>
    </source>
</evidence>
<reference evidence="10 11" key="2">
    <citation type="journal article" date="2011" name="Stand. Genomic Sci.">
        <title>Complete genome sequence of Isosphaera pallida type strain (IS1B).</title>
        <authorList>
            <consortium name="US DOE Joint Genome Institute (JGI-PGF)"/>
            <person name="Goker M."/>
            <person name="Cleland D."/>
            <person name="Saunders E."/>
            <person name="Lapidus A."/>
            <person name="Nolan M."/>
            <person name="Lucas S."/>
            <person name="Hammon N."/>
            <person name="Deshpande S."/>
            <person name="Cheng J.F."/>
            <person name="Tapia R."/>
            <person name="Han C."/>
            <person name="Goodwin L."/>
            <person name="Pitluck S."/>
            <person name="Liolios K."/>
            <person name="Pagani I."/>
            <person name="Ivanova N."/>
            <person name="Mavromatis K."/>
            <person name="Pati A."/>
            <person name="Chen A."/>
            <person name="Palaniappan K."/>
            <person name="Land M."/>
            <person name="Hauser L."/>
            <person name="Chang Y.J."/>
            <person name="Jeffries C.D."/>
            <person name="Detter J.C."/>
            <person name="Beck B."/>
            <person name="Woyke T."/>
            <person name="Bristow J."/>
            <person name="Eisen J.A."/>
            <person name="Markowitz V."/>
            <person name="Hugenholtz P."/>
            <person name="Kyrpides N.C."/>
            <person name="Klenk H.P."/>
        </authorList>
    </citation>
    <scope>NUCLEOTIDE SEQUENCE [LARGE SCALE GENOMIC DNA]</scope>
    <source>
        <strain evidence="11">ATCC 43644 / DSM 9630 / IS1B</strain>
    </source>
</reference>
<dbReference type="STRING" id="575540.Isop_1343"/>
<proteinExistence type="predicted"/>
<evidence type="ECO:0000256" key="4">
    <source>
        <dbReference type="ARBA" id="ARBA00022833"/>
    </source>
</evidence>
<feature type="compositionally biased region" description="Basic and acidic residues" evidence="7">
    <location>
        <begin position="463"/>
        <end position="473"/>
    </location>
</feature>
<dbReference type="RefSeq" id="WP_013564216.1">
    <property type="nucleotide sequence ID" value="NC_014962.1"/>
</dbReference>
<feature type="region of interest" description="Disordered" evidence="7">
    <location>
        <begin position="455"/>
        <end position="482"/>
    </location>
</feature>
<keyword evidence="6" id="KW-0175">Coiled coil</keyword>
<evidence type="ECO:0000256" key="2">
    <source>
        <dbReference type="ARBA" id="ARBA00022723"/>
    </source>
</evidence>
<evidence type="ECO:0000259" key="9">
    <source>
        <dbReference type="PROSITE" id="PS50249"/>
    </source>
</evidence>
<dbReference type="EMBL" id="CP002353">
    <property type="protein sequence ID" value="ADV61928.1"/>
    <property type="molecule type" value="Genomic_DNA"/>
</dbReference>
<feature type="domain" description="MPN" evidence="9">
    <location>
        <begin position="48"/>
        <end position="184"/>
    </location>
</feature>
<evidence type="ECO:0000256" key="5">
    <source>
        <dbReference type="ARBA" id="ARBA00023049"/>
    </source>
</evidence>
<feature type="coiled-coil region" evidence="6">
    <location>
        <begin position="339"/>
        <end position="373"/>
    </location>
</feature>
<evidence type="ECO:0000313" key="11">
    <source>
        <dbReference type="Proteomes" id="UP000008631"/>
    </source>
</evidence>
<name>E8QWN6_ISOPI</name>
<organism evidence="10 11">
    <name type="scientific">Isosphaera pallida (strain ATCC 43644 / DSM 9630 / IS1B)</name>
    <dbReference type="NCBI Taxonomy" id="575540"/>
    <lineage>
        <taxon>Bacteria</taxon>
        <taxon>Pseudomonadati</taxon>
        <taxon>Planctomycetota</taxon>
        <taxon>Planctomycetia</taxon>
        <taxon>Isosphaerales</taxon>
        <taxon>Isosphaeraceae</taxon>
        <taxon>Isosphaera</taxon>
    </lineage>
</organism>
<dbReference type="GO" id="GO:0006508">
    <property type="term" value="P:proteolysis"/>
    <property type="evidence" value="ECO:0007669"/>
    <property type="project" value="UniProtKB-KW"/>
</dbReference>
<dbReference type="GO" id="GO:0046872">
    <property type="term" value="F:metal ion binding"/>
    <property type="evidence" value="ECO:0007669"/>
    <property type="project" value="UniProtKB-KW"/>
</dbReference>
<keyword evidence="1" id="KW-0645">Protease</keyword>
<keyword evidence="3" id="KW-0378">Hydrolase</keyword>
<dbReference type="Pfam" id="PF14464">
    <property type="entry name" value="Prok-JAB"/>
    <property type="match status" value="1"/>
</dbReference>
<gene>
    <name evidence="10" type="ordered locus">Isop_1343</name>
</gene>
<keyword evidence="2" id="KW-0479">Metal-binding</keyword>
<dbReference type="SUPFAM" id="SSF102712">
    <property type="entry name" value="JAB1/MPN domain"/>
    <property type="match status" value="1"/>
</dbReference>
<evidence type="ECO:0000256" key="7">
    <source>
        <dbReference type="SAM" id="MobiDB-lite"/>
    </source>
</evidence>
<evidence type="ECO:0000256" key="3">
    <source>
        <dbReference type="ARBA" id="ARBA00022801"/>
    </source>
</evidence>
<dbReference type="KEGG" id="ipa:Isop_1343"/>
<dbReference type="HOGENOM" id="CLU_565945_0_0_0"/>
<evidence type="ECO:0000256" key="1">
    <source>
        <dbReference type="ARBA" id="ARBA00022670"/>
    </source>
</evidence>
<dbReference type="Gene3D" id="3.40.140.10">
    <property type="entry name" value="Cytidine Deaminase, domain 2"/>
    <property type="match status" value="1"/>
</dbReference>
<keyword evidence="4" id="KW-0862">Zinc</keyword>
<dbReference type="InterPro" id="IPR028090">
    <property type="entry name" value="JAB_dom_prok"/>
</dbReference>
<accession>E8QWN6</accession>
<keyword evidence="11" id="KW-1185">Reference proteome</keyword>
<protein>
    <submittedName>
        <fullName evidence="10">Mov34/MPN/PAD-1 family protein</fullName>
    </submittedName>
</protein>
<dbReference type="InParanoid" id="E8QWN6"/>
<dbReference type="Proteomes" id="UP000008631">
    <property type="component" value="Chromosome"/>
</dbReference>
<keyword evidence="8" id="KW-0812">Transmembrane</keyword>
<reference key="1">
    <citation type="submission" date="2010-11" db="EMBL/GenBank/DDBJ databases">
        <title>The complete sequence of chromosome of Isophaera pallida ATCC 43644.</title>
        <authorList>
            <consortium name="US DOE Joint Genome Institute (JGI-PGF)"/>
            <person name="Lucas S."/>
            <person name="Copeland A."/>
            <person name="Lapidus A."/>
            <person name="Bruce D."/>
            <person name="Goodwin L."/>
            <person name="Pitluck S."/>
            <person name="Kyrpides N."/>
            <person name="Mavromatis K."/>
            <person name="Pagani I."/>
            <person name="Ivanova N."/>
            <person name="Saunders E."/>
            <person name="Brettin T."/>
            <person name="Detter J.C."/>
            <person name="Han C."/>
            <person name="Tapia R."/>
            <person name="Land M."/>
            <person name="Hauser L."/>
            <person name="Markowitz V."/>
            <person name="Cheng J.-F."/>
            <person name="Hugenholtz P."/>
            <person name="Woyke T."/>
            <person name="Wu D."/>
            <person name="Eisen J.A."/>
        </authorList>
    </citation>
    <scope>NUCLEOTIDE SEQUENCE</scope>
    <source>
        <strain>ATCC 43644</strain>
    </source>
</reference>
<keyword evidence="8" id="KW-0472">Membrane</keyword>
<sequence>MSATPPPNDEIAFGEVTRRQPRVLTRPDRDPSWACLTYGTVDSRNPPIFLDLEAADAIERHALSDRDVELGGVLLGREGIDPDDHTVFVRIDAYLPATDYRNTQASFTYTHETWSEIHRLKDERYPDLDIVGWFHTHPDFGVFLSGHDRFLHQSFFPEPLQVAYVVDPIRRTRGFFQWRDGKLVAASGFWLFAPAYRRVALAQFLDDLDIPLADSLDPNALPDLKALGLSPRLEAELLAMIETTRRLAAGSLPTSSSPATPSTLLAITTGVTGLLLGVVLTLLLVAIGLTRDSLERQANELQALRTQLDQREAQTTLLLDTLSQAVDPTKLDQALTSTNARLLQQKQQLAQEAEILRQARLDLDQRILNLERDLSVVVTERDNLATQLQTARDTQNRLELTVKQLDPENLRLVNEQLGLVNARLWWAVAGLSSLTLGLTATTVILYLRRHDPPTRSRVGVLHPGEEHRSDDGKSSFPPFQTQ</sequence>
<keyword evidence="8" id="KW-1133">Transmembrane helix</keyword>
<dbReference type="eggNOG" id="COG1310">
    <property type="taxonomic scope" value="Bacteria"/>
</dbReference>
<evidence type="ECO:0000313" key="10">
    <source>
        <dbReference type="EMBL" id="ADV61928.1"/>
    </source>
</evidence>
<dbReference type="AlphaFoldDB" id="E8QWN6"/>
<keyword evidence="5" id="KW-0482">Metalloprotease</keyword>
<dbReference type="PROSITE" id="PS50249">
    <property type="entry name" value="MPN"/>
    <property type="match status" value="1"/>
</dbReference>
<feature type="transmembrane region" description="Helical" evidence="8">
    <location>
        <begin position="264"/>
        <end position="289"/>
    </location>
</feature>
<dbReference type="GO" id="GO:0008237">
    <property type="term" value="F:metallopeptidase activity"/>
    <property type="evidence" value="ECO:0007669"/>
    <property type="project" value="UniProtKB-KW"/>
</dbReference>
<feature type="transmembrane region" description="Helical" evidence="8">
    <location>
        <begin position="424"/>
        <end position="447"/>
    </location>
</feature>
<dbReference type="InterPro" id="IPR037518">
    <property type="entry name" value="MPN"/>
</dbReference>